<organism evidence="1">
    <name type="scientific">Eutreptiella gymnastica</name>
    <dbReference type="NCBI Taxonomy" id="73025"/>
    <lineage>
        <taxon>Eukaryota</taxon>
        <taxon>Discoba</taxon>
        <taxon>Euglenozoa</taxon>
        <taxon>Euglenida</taxon>
        <taxon>Spirocuta</taxon>
        <taxon>Euglenophyceae</taxon>
        <taxon>Eutreptiales</taxon>
        <taxon>Eutreptiaceae</taxon>
        <taxon>Eutreptiella</taxon>
    </lineage>
</organism>
<dbReference type="AlphaFoldDB" id="A0A7S4GH80"/>
<evidence type="ECO:0000313" key="1">
    <source>
        <dbReference type="EMBL" id="CAE0836963.1"/>
    </source>
</evidence>
<sequence length="123" mass="13884">MNICTLQSQDYERLHFDLQLKAINKVKRLNIVQNSFKTPSLSTSKPHPTKCTTNNKKCVDDAGGYKVQIVDATHRRASSPATNHILFRSFRFIGHGNVNDDVISEATETDARCTLHVQEKSKI</sequence>
<reference evidence="1" key="1">
    <citation type="submission" date="2021-01" db="EMBL/GenBank/DDBJ databases">
        <authorList>
            <person name="Corre E."/>
            <person name="Pelletier E."/>
            <person name="Niang G."/>
            <person name="Scheremetjew M."/>
            <person name="Finn R."/>
            <person name="Kale V."/>
            <person name="Holt S."/>
            <person name="Cochrane G."/>
            <person name="Meng A."/>
            <person name="Brown T."/>
            <person name="Cohen L."/>
        </authorList>
    </citation>
    <scope>NUCLEOTIDE SEQUENCE</scope>
    <source>
        <strain evidence="1">CCMP1594</strain>
    </source>
</reference>
<proteinExistence type="predicted"/>
<name>A0A7S4GH80_9EUGL</name>
<gene>
    <name evidence="1" type="ORF">EGYM00163_LOCUS48332</name>
</gene>
<dbReference type="EMBL" id="HBJA01140410">
    <property type="protein sequence ID" value="CAE0836963.1"/>
    <property type="molecule type" value="Transcribed_RNA"/>
</dbReference>
<accession>A0A7S4GH80</accession>
<protein>
    <submittedName>
        <fullName evidence="1">Uncharacterized protein</fullName>
    </submittedName>
</protein>